<reference evidence="3" key="1">
    <citation type="journal article" date="2010" name="Genome Res.">
        <title>Population genomic sequencing of Coccidioides fungi reveals recent hybridization and transposon control.</title>
        <authorList>
            <person name="Neafsey D.E."/>
            <person name="Barker B.M."/>
            <person name="Sharpton T.J."/>
            <person name="Stajich J.E."/>
            <person name="Park D.J."/>
            <person name="Whiston E."/>
            <person name="Hung C.-Y."/>
            <person name="McMahan C."/>
            <person name="White J."/>
            <person name="Sykes S."/>
            <person name="Heiman D."/>
            <person name="Young S."/>
            <person name="Zeng Q."/>
            <person name="Abouelleil A."/>
            <person name="Aftuck L."/>
            <person name="Bessette D."/>
            <person name="Brown A."/>
            <person name="FitzGerald M."/>
            <person name="Lui A."/>
            <person name="Macdonald J.P."/>
            <person name="Priest M."/>
            <person name="Orbach M.J."/>
            <person name="Galgiani J.N."/>
            <person name="Kirkland T.N."/>
            <person name="Cole G.T."/>
            <person name="Birren B.W."/>
            <person name="Henn M.R."/>
            <person name="Taylor J.W."/>
            <person name="Rounsley S.D."/>
        </authorList>
    </citation>
    <scope>NUCLEOTIDE SEQUENCE [LARGE SCALE GENOMIC DNA]</scope>
    <source>
        <strain evidence="3">H538.4</strain>
    </source>
</reference>
<proteinExistence type="predicted"/>
<gene>
    <name evidence="2" type="ORF">CIHG_04214</name>
</gene>
<evidence type="ECO:0000256" key="1">
    <source>
        <dbReference type="SAM" id="MobiDB-lite"/>
    </source>
</evidence>
<dbReference type="EMBL" id="DS016992">
    <property type="protein sequence ID" value="KMU86425.1"/>
    <property type="molecule type" value="Genomic_DNA"/>
</dbReference>
<protein>
    <submittedName>
        <fullName evidence="2">Uncharacterized protein</fullName>
    </submittedName>
</protein>
<name>A0A0J8RMV9_COCIT</name>
<accession>A0A0J8RMV9</accession>
<evidence type="ECO:0000313" key="3">
    <source>
        <dbReference type="Proteomes" id="UP000054563"/>
    </source>
</evidence>
<sequence>MVKTGMGMDAHSVYIYALQESMTCLGEAAERLGSIWGMRSRVSSVVSAAPDSVPCESHKVGRFPARFLKRRQRGFRSGFFMIPSRGAETTRIWCDDPPTSIACALKMHLPSAPLQVPVISISRSFFHFFNYQFEISLMGSGLSQRKSGRKYHIEPQSHRRQHARQSELPGKR</sequence>
<evidence type="ECO:0000313" key="2">
    <source>
        <dbReference type="EMBL" id="KMU86425.1"/>
    </source>
</evidence>
<dbReference type="Proteomes" id="UP000054563">
    <property type="component" value="Unassembled WGS sequence"/>
</dbReference>
<dbReference type="AlphaFoldDB" id="A0A0J8RMV9"/>
<dbReference type="VEuPathDB" id="FungiDB:CIHG_04214"/>
<organism evidence="2 3">
    <name type="scientific">Coccidioides immitis H538.4</name>
    <dbReference type="NCBI Taxonomy" id="396776"/>
    <lineage>
        <taxon>Eukaryota</taxon>
        <taxon>Fungi</taxon>
        <taxon>Dikarya</taxon>
        <taxon>Ascomycota</taxon>
        <taxon>Pezizomycotina</taxon>
        <taxon>Eurotiomycetes</taxon>
        <taxon>Eurotiomycetidae</taxon>
        <taxon>Onygenales</taxon>
        <taxon>Onygenaceae</taxon>
        <taxon>Coccidioides</taxon>
    </lineage>
</organism>
<feature type="region of interest" description="Disordered" evidence="1">
    <location>
        <begin position="147"/>
        <end position="172"/>
    </location>
</feature>